<dbReference type="GO" id="GO:0007059">
    <property type="term" value="P:chromosome segregation"/>
    <property type="evidence" value="ECO:0007669"/>
    <property type="project" value="TreeGrafter"/>
</dbReference>
<geneLocation type="plasmid" evidence="4">
    <name>palbo2</name>
</geneLocation>
<dbReference type="CDD" id="cd16406">
    <property type="entry name" value="ParB_N_like"/>
    <property type="match status" value="1"/>
</dbReference>
<accession>A0A1U7CZH5</accession>
<keyword evidence="3" id="KW-0614">Plasmid</keyword>
<evidence type="ECO:0000259" key="2">
    <source>
        <dbReference type="SMART" id="SM00470"/>
    </source>
</evidence>
<name>A0A1U7CZH5_9BACT</name>
<evidence type="ECO:0000256" key="1">
    <source>
        <dbReference type="SAM" id="Coils"/>
    </source>
</evidence>
<dbReference type="RefSeq" id="WP_076351808.1">
    <property type="nucleotide sequence ID" value="NZ_CP019084.1"/>
</dbReference>
<dbReference type="OrthoDB" id="251111at2"/>
<dbReference type="SMART" id="SM00470">
    <property type="entry name" value="ParB"/>
    <property type="match status" value="1"/>
</dbReference>
<dbReference type="KEGG" id="pbor:BSF38_20001"/>
<dbReference type="PANTHER" id="PTHR33375">
    <property type="entry name" value="CHROMOSOME-PARTITIONING PROTEIN PARB-RELATED"/>
    <property type="match status" value="1"/>
</dbReference>
<keyword evidence="1" id="KW-0175">Coiled coil</keyword>
<dbReference type="GO" id="GO:0005694">
    <property type="term" value="C:chromosome"/>
    <property type="evidence" value="ECO:0007669"/>
    <property type="project" value="TreeGrafter"/>
</dbReference>
<evidence type="ECO:0000313" key="3">
    <source>
        <dbReference type="EMBL" id="APW64293.1"/>
    </source>
</evidence>
<protein>
    <submittedName>
        <fullName evidence="3">Putative plasmid stabilization protein</fullName>
    </submittedName>
</protein>
<feature type="domain" description="ParB-like N-terminal" evidence="2">
    <location>
        <begin position="4"/>
        <end position="99"/>
    </location>
</feature>
<keyword evidence="4" id="KW-1185">Reference proteome</keyword>
<dbReference type="SUPFAM" id="SSF109709">
    <property type="entry name" value="KorB DNA-binding domain-like"/>
    <property type="match status" value="1"/>
</dbReference>
<dbReference type="EMBL" id="CP019084">
    <property type="protein sequence ID" value="APW64293.1"/>
    <property type="molecule type" value="Genomic_DNA"/>
</dbReference>
<gene>
    <name evidence="3" type="primary">parBc</name>
    <name evidence="3" type="ORF">BSF38_20001</name>
</gene>
<dbReference type="PANTHER" id="PTHR33375:SF7">
    <property type="entry name" value="CHROMOSOME 2-PARTITIONING PROTEIN PARB-RELATED"/>
    <property type="match status" value="1"/>
</dbReference>
<reference evidence="3 4" key="1">
    <citation type="submission" date="2016-12" db="EMBL/GenBank/DDBJ databases">
        <title>Comparative genomics of four Isosphaeraceae planctomycetes: a common pool of plasmids and glycoside hydrolase genes.</title>
        <authorList>
            <person name="Ivanova A."/>
        </authorList>
    </citation>
    <scope>NUCLEOTIDE SEQUENCE [LARGE SCALE GENOMIC DNA]</scope>
    <source>
        <strain evidence="3 4">PX4</strain>
        <plasmid evidence="4">palbo2</plasmid>
    </source>
</reference>
<dbReference type="Gene3D" id="3.90.1530.30">
    <property type="match status" value="1"/>
</dbReference>
<dbReference type="InterPro" id="IPR050336">
    <property type="entry name" value="Chromosome_partition/occlusion"/>
</dbReference>
<dbReference type="InterPro" id="IPR003115">
    <property type="entry name" value="ParB_N"/>
</dbReference>
<dbReference type="Gene3D" id="1.10.10.2830">
    <property type="match status" value="1"/>
</dbReference>
<dbReference type="InterPro" id="IPR036086">
    <property type="entry name" value="ParB/Sulfiredoxin_sf"/>
</dbReference>
<feature type="coiled-coil region" evidence="1">
    <location>
        <begin position="293"/>
        <end position="336"/>
    </location>
</feature>
<proteinExistence type="predicted"/>
<sequence>MNYQSIEINKLVKSRFNARRTVAKGAADDLKASILAHGLMQNLVVTAAGDGGFEVIEGARRLEAIKALQAEGSLPADYAVSCHVVEEGDAMEKSLAANTVRLAMHPADEYEAFAKLEAGGSSPEQIAERFGKTVKYVEQLLRLGNADPKLLKAYREGGLSLDALMAYAITDDRKRQMKVFKSLGDHQRANPRAIRRALTDAMAEADGQLAKFVGLEAYREAGGTIQSDLFSDAVYLENPELLNDLATAKLDGVKQQLEAEGWGWVEVSPEYDYGVISACGRIQQQPGEAPAEVIALKNQLIAELEEIEQALEDTESDALLEAQEAAEARLAEVQATMAGFAAYDPHQMAFAGCYVTVGHDGSLRTDKGLVRKADKKRLASPTEATERKPKGMPATLKRQLEAYRQQAAQAEIARNRLVALDLLVFTIASDAFGHRFAANSCLGVKFDLQRPAVKEETPAGASMAAIEQGLPLAWLELSSEAERFRALSDLSDNQKLDLLAACVASSLKPQLATGFEATACELALSLTGADLSGYWRPTAANYLGRITTQQLLALGGGLLGEAWAQARSRDKKSELVAQLERVFAEPEKYGRTQKQVAGISQWLPEGMAFTAVTPEKPKSKGKARKAA</sequence>
<dbReference type="Proteomes" id="UP000186309">
    <property type="component" value="Plasmid PALBO2"/>
</dbReference>
<evidence type="ECO:0000313" key="4">
    <source>
        <dbReference type="Proteomes" id="UP000186309"/>
    </source>
</evidence>
<dbReference type="SUPFAM" id="SSF110849">
    <property type="entry name" value="ParB/Sulfiredoxin"/>
    <property type="match status" value="1"/>
</dbReference>
<organism evidence="3 4">
    <name type="scientific">Paludisphaera borealis</name>
    <dbReference type="NCBI Taxonomy" id="1387353"/>
    <lineage>
        <taxon>Bacteria</taxon>
        <taxon>Pseudomonadati</taxon>
        <taxon>Planctomycetota</taxon>
        <taxon>Planctomycetia</taxon>
        <taxon>Isosphaerales</taxon>
        <taxon>Isosphaeraceae</taxon>
        <taxon>Paludisphaera</taxon>
    </lineage>
</organism>
<dbReference type="Pfam" id="PF02195">
    <property type="entry name" value="ParB_N"/>
    <property type="match status" value="1"/>
</dbReference>
<dbReference type="AlphaFoldDB" id="A0A1U7CZH5"/>